<dbReference type="EMBL" id="MTPW01000001">
    <property type="protein sequence ID" value="PQJ31648.1"/>
    <property type="molecule type" value="Genomic_DNA"/>
</dbReference>
<dbReference type="AlphaFoldDB" id="A0A2S7U9N8"/>
<gene>
    <name evidence="1" type="ORF">BST92_06785</name>
</gene>
<comment type="caution">
    <text evidence="1">The sequence shown here is derived from an EMBL/GenBank/DDBJ whole genome shotgun (WGS) entry which is preliminary data.</text>
</comment>
<proteinExistence type="predicted"/>
<accession>A0A2S7U9N8</accession>
<evidence type="ECO:0008006" key="3">
    <source>
        <dbReference type="Google" id="ProtNLM"/>
    </source>
</evidence>
<evidence type="ECO:0000313" key="1">
    <source>
        <dbReference type="EMBL" id="PQJ31648.1"/>
    </source>
</evidence>
<organism evidence="1 2">
    <name type="scientific">Nonlabens arenilitoris</name>
    <dbReference type="NCBI Taxonomy" id="1217969"/>
    <lineage>
        <taxon>Bacteria</taxon>
        <taxon>Pseudomonadati</taxon>
        <taxon>Bacteroidota</taxon>
        <taxon>Flavobacteriia</taxon>
        <taxon>Flavobacteriales</taxon>
        <taxon>Flavobacteriaceae</taxon>
        <taxon>Nonlabens</taxon>
    </lineage>
</organism>
<dbReference type="Pfam" id="PF10677">
    <property type="entry name" value="DUF2490"/>
    <property type="match status" value="1"/>
</dbReference>
<evidence type="ECO:0000313" key="2">
    <source>
        <dbReference type="Proteomes" id="UP000239747"/>
    </source>
</evidence>
<dbReference type="Proteomes" id="UP000239747">
    <property type="component" value="Unassembled WGS sequence"/>
</dbReference>
<name>A0A2S7U9N8_9FLAO</name>
<reference evidence="1 2" key="1">
    <citation type="submission" date="2017-01" db="EMBL/GenBank/DDBJ databases">
        <title>Trade-off between light-utilization and light-protection in marine flavobacteria.</title>
        <authorList>
            <person name="Kumagai Y."/>
            <person name="Yoshizawa S."/>
            <person name="Kogure K."/>
            <person name="Iwasaki W."/>
        </authorList>
    </citation>
    <scope>NUCLEOTIDE SEQUENCE [LARGE SCALE GENOMIC DNA]</scope>
    <source>
        <strain evidence="1 2">KCTC 32109</strain>
    </source>
</reference>
<sequence>MISYYFRVFTFLFLPVISTAQIVDSFIVQPSINVRWDNNSRWRFNSAIEHRNIINNGWNALHIQAVQFASYEIGFYSQIGVGIMYREIFDDQRPEEIRFTEQYVYARKFNSLRIAHRFRWDQRIRGEALKHRWRYRLSSSVPLSGGNLDISEYYITSSIEAVFIAQANEKPGYDQRVAIGIGRALSNNIKLQMVTEYRWEDYTQDINRSLFINLGVFYSL</sequence>
<protein>
    <recommendedName>
        <fullName evidence="3">DUF2490 domain-containing protein</fullName>
    </recommendedName>
</protein>
<dbReference type="OrthoDB" id="1436620at2"/>
<keyword evidence="2" id="KW-1185">Reference proteome</keyword>
<dbReference type="RefSeq" id="WP_105070764.1">
    <property type="nucleotide sequence ID" value="NZ_MTPW01000001.1"/>
</dbReference>
<dbReference type="InterPro" id="IPR019619">
    <property type="entry name" value="DUF2490"/>
</dbReference>